<evidence type="ECO:0000313" key="7">
    <source>
        <dbReference type="EMBL" id="TNY24749.1"/>
    </source>
</evidence>
<organism evidence="7 8">
    <name type="scientific">Rhodotorula diobovata</name>
    <dbReference type="NCBI Taxonomy" id="5288"/>
    <lineage>
        <taxon>Eukaryota</taxon>
        <taxon>Fungi</taxon>
        <taxon>Dikarya</taxon>
        <taxon>Basidiomycota</taxon>
        <taxon>Pucciniomycotina</taxon>
        <taxon>Microbotryomycetes</taxon>
        <taxon>Sporidiobolales</taxon>
        <taxon>Sporidiobolaceae</taxon>
        <taxon>Rhodotorula</taxon>
    </lineage>
</organism>
<feature type="repeat" description="WD" evidence="5">
    <location>
        <begin position="454"/>
        <end position="482"/>
    </location>
</feature>
<dbReference type="CDD" id="cd00200">
    <property type="entry name" value="WD40"/>
    <property type="match status" value="1"/>
</dbReference>
<dbReference type="InterPro" id="IPR001680">
    <property type="entry name" value="WD40_rpt"/>
</dbReference>
<dbReference type="GO" id="GO:0005730">
    <property type="term" value="C:nucleolus"/>
    <property type="evidence" value="ECO:0007669"/>
    <property type="project" value="UniProtKB-SubCell"/>
</dbReference>
<dbReference type="OrthoDB" id="10267436at2759"/>
<dbReference type="Gene3D" id="2.130.10.10">
    <property type="entry name" value="YVTN repeat-like/Quinoprotein amine dehydrogenase"/>
    <property type="match status" value="1"/>
</dbReference>
<feature type="domain" description="NLE" evidence="6">
    <location>
        <begin position="33"/>
        <end position="82"/>
    </location>
</feature>
<sequence>MSTVIPPRPKRQRLQAPSAAAAAVAAQGPVQTIVCQFRNAQDGTLLGPAVSLPADTGREGLELLANSLRGTAEDPVPFSFHLQLPSTAASSTDEASEGKPAAPEEGLRLPIARSIHSDLLSHPKHANKLSTEDVFVIDCEPEAVFRVREISRCGSSLDGHASPILCASFSPTGRFLATGSGDNTCRLWNLDSETPSATLAGHTGWLLCVEWDGLERQPRLASSSKDGTVRVWNAKHRKMDFTLGGHTASVNVVRWGGEGVIYTASSDRTVKLWDSKEGKLIRSLSEHAHWVNTMALNTDFILRTGPFDHLAKAPQTDDEAKDLALKRYKAFTSRTPEQLITGSDDHTLFLWPPVASDPPAANPKKPVARLTGHQKQVNHVAFSPDGKYIASAGFDNAVKLWDGRTGKFIASLRGHVAAVYRISWSADSRMLVSASKDSTLKLWDLKTFKIRVDLPGHSDEVYCVDFVADKIASGGRDKKVKM</sequence>
<evidence type="ECO:0000313" key="8">
    <source>
        <dbReference type="Proteomes" id="UP000311382"/>
    </source>
</evidence>
<dbReference type="Pfam" id="PF00400">
    <property type="entry name" value="WD40"/>
    <property type="match status" value="6"/>
</dbReference>
<dbReference type="PROSITE" id="PS00678">
    <property type="entry name" value="WD_REPEATS_1"/>
    <property type="match status" value="2"/>
</dbReference>
<dbReference type="PROSITE" id="PS50082">
    <property type="entry name" value="WD_REPEATS_2"/>
    <property type="match status" value="6"/>
</dbReference>
<keyword evidence="4" id="KW-0539">Nucleus</keyword>
<dbReference type="InterPro" id="IPR012972">
    <property type="entry name" value="NLE"/>
</dbReference>
<comment type="subcellular location">
    <subcellularLocation>
        <location evidence="1">Nucleus</location>
        <location evidence="1">Nucleolus</location>
    </subcellularLocation>
</comment>
<protein>
    <submittedName>
        <fullName evidence="7">WD40-repeat-containing domain protein</fullName>
    </submittedName>
</protein>
<dbReference type="Proteomes" id="UP000311382">
    <property type="component" value="Unassembled WGS sequence"/>
</dbReference>
<dbReference type="SUPFAM" id="SSF50978">
    <property type="entry name" value="WD40 repeat-like"/>
    <property type="match status" value="1"/>
</dbReference>
<dbReference type="InterPro" id="IPR020472">
    <property type="entry name" value="WD40_PAC1"/>
</dbReference>
<feature type="repeat" description="WD" evidence="5">
    <location>
        <begin position="243"/>
        <end position="283"/>
    </location>
</feature>
<gene>
    <name evidence="7" type="ORF">DMC30DRAFT_342921</name>
</gene>
<feature type="repeat" description="WD" evidence="5">
    <location>
        <begin position="157"/>
        <end position="198"/>
    </location>
</feature>
<dbReference type="PANTHER" id="PTHR19848">
    <property type="entry name" value="WD40 REPEAT PROTEIN"/>
    <property type="match status" value="1"/>
</dbReference>
<dbReference type="GO" id="GO:0000027">
    <property type="term" value="P:ribosomal large subunit assembly"/>
    <property type="evidence" value="ECO:0007669"/>
    <property type="project" value="TreeGrafter"/>
</dbReference>
<dbReference type="InterPro" id="IPR019775">
    <property type="entry name" value="WD40_repeat_CS"/>
</dbReference>
<proteinExistence type="predicted"/>
<keyword evidence="8" id="KW-1185">Reference proteome</keyword>
<dbReference type="EMBL" id="SOZI01000001">
    <property type="protein sequence ID" value="TNY24749.1"/>
    <property type="molecule type" value="Genomic_DNA"/>
</dbReference>
<evidence type="ECO:0000256" key="3">
    <source>
        <dbReference type="ARBA" id="ARBA00022737"/>
    </source>
</evidence>
<evidence type="ECO:0000256" key="1">
    <source>
        <dbReference type="ARBA" id="ARBA00004604"/>
    </source>
</evidence>
<reference evidence="7 8" key="1">
    <citation type="submission" date="2019-03" db="EMBL/GenBank/DDBJ databases">
        <title>Rhodosporidium diobovatum UCD-FST 08-225 genome sequencing, assembly, and annotation.</title>
        <authorList>
            <person name="Fakankun I.U."/>
            <person name="Fristensky B."/>
            <person name="Levin D.B."/>
        </authorList>
    </citation>
    <scope>NUCLEOTIDE SEQUENCE [LARGE SCALE GENOMIC DNA]</scope>
    <source>
        <strain evidence="7 8">UCD-FST 08-225</strain>
    </source>
</reference>
<name>A0A5C5G8F9_9BASI</name>
<evidence type="ECO:0000256" key="5">
    <source>
        <dbReference type="PROSITE-ProRule" id="PRU00221"/>
    </source>
</evidence>
<feature type="repeat" description="WD" evidence="5">
    <location>
        <begin position="370"/>
        <end position="411"/>
    </location>
</feature>
<dbReference type="InterPro" id="IPR015943">
    <property type="entry name" value="WD40/YVTN_repeat-like_dom_sf"/>
</dbReference>
<dbReference type="Pfam" id="PF08154">
    <property type="entry name" value="NLE"/>
    <property type="match status" value="1"/>
</dbReference>
<dbReference type="PROSITE" id="PS50294">
    <property type="entry name" value="WD_REPEATS_REGION"/>
    <property type="match status" value="6"/>
</dbReference>
<dbReference type="PANTHER" id="PTHR19848:SF0">
    <property type="entry name" value="NOTCHLESS PROTEIN HOMOLOG 1"/>
    <property type="match status" value="1"/>
</dbReference>
<keyword evidence="2 5" id="KW-0853">WD repeat</keyword>
<evidence type="ECO:0000256" key="2">
    <source>
        <dbReference type="ARBA" id="ARBA00022574"/>
    </source>
</evidence>
<dbReference type="STRING" id="5288.A0A5C5G8F9"/>
<comment type="caution">
    <text evidence="7">The sequence shown here is derived from an EMBL/GenBank/DDBJ whole genome shotgun (WGS) entry which is preliminary data.</text>
</comment>
<dbReference type="AlphaFoldDB" id="A0A5C5G8F9"/>
<evidence type="ECO:0000259" key="6">
    <source>
        <dbReference type="Pfam" id="PF08154"/>
    </source>
</evidence>
<dbReference type="PRINTS" id="PR00320">
    <property type="entry name" value="GPROTEINBRPT"/>
</dbReference>
<evidence type="ECO:0000256" key="4">
    <source>
        <dbReference type="ARBA" id="ARBA00023242"/>
    </source>
</evidence>
<accession>A0A5C5G8F9</accession>
<feature type="repeat" description="WD" evidence="5">
    <location>
        <begin position="199"/>
        <end position="242"/>
    </location>
</feature>
<feature type="non-terminal residue" evidence="7">
    <location>
        <position position="482"/>
    </location>
</feature>
<dbReference type="SMART" id="SM00320">
    <property type="entry name" value="WD40"/>
    <property type="match status" value="7"/>
</dbReference>
<keyword evidence="3" id="KW-0677">Repeat</keyword>
<dbReference type="InterPro" id="IPR036322">
    <property type="entry name" value="WD40_repeat_dom_sf"/>
</dbReference>
<feature type="repeat" description="WD" evidence="5">
    <location>
        <begin position="412"/>
        <end position="447"/>
    </location>
</feature>